<feature type="repeat" description="TPR" evidence="4">
    <location>
        <begin position="57"/>
        <end position="90"/>
    </location>
</feature>
<reference evidence="5 6" key="1">
    <citation type="submission" date="2018-07" db="EMBL/GenBank/DDBJ databases">
        <title>The complete nuclear genome of the prasinophyte Chloropicon primus (CCMP1205).</title>
        <authorList>
            <person name="Pombert J.-F."/>
            <person name="Otis C."/>
            <person name="Turmel M."/>
            <person name="Lemieux C."/>
        </authorList>
    </citation>
    <scope>NUCLEOTIDE SEQUENCE [LARGE SCALE GENOMIC DNA]</scope>
    <source>
        <strain evidence="5 6">CCMP1205</strain>
    </source>
</reference>
<evidence type="ECO:0000313" key="5">
    <source>
        <dbReference type="EMBL" id="QDZ25957.1"/>
    </source>
</evidence>
<organism evidence="5 6">
    <name type="scientific">Chloropicon primus</name>
    <dbReference type="NCBI Taxonomy" id="1764295"/>
    <lineage>
        <taxon>Eukaryota</taxon>
        <taxon>Viridiplantae</taxon>
        <taxon>Chlorophyta</taxon>
        <taxon>Chloropicophyceae</taxon>
        <taxon>Chloropicales</taxon>
        <taxon>Chloropicaceae</taxon>
        <taxon>Chloropicon</taxon>
    </lineage>
</organism>
<protein>
    <submittedName>
        <fullName evidence="5">Uncharacterized protein</fullName>
    </submittedName>
</protein>
<feature type="repeat" description="TPR" evidence="4">
    <location>
        <begin position="125"/>
        <end position="158"/>
    </location>
</feature>
<dbReference type="Gene3D" id="1.25.40.10">
    <property type="entry name" value="Tetratricopeptide repeat domain"/>
    <property type="match status" value="2"/>
</dbReference>
<feature type="repeat" description="TPR" evidence="4">
    <location>
        <begin position="260"/>
        <end position="293"/>
    </location>
</feature>
<gene>
    <name evidence="5" type="ORF">A3770_20p84750</name>
</gene>
<dbReference type="STRING" id="1764295.A0A5B8MZ85"/>
<dbReference type="EMBL" id="CP031053">
    <property type="protein sequence ID" value="QDZ25957.1"/>
    <property type="molecule type" value="Genomic_DNA"/>
</dbReference>
<dbReference type="Proteomes" id="UP000316726">
    <property type="component" value="Chromosome 20"/>
</dbReference>
<keyword evidence="1" id="KW-0677">Repeat</keyword>
<dbReference type="SUPFAM" id="SSF81901">
    <property type="entry name" value="HCP-like"/>
    <property type="match status" value="1"/>
</dbReference>
<dbReference type="Pfam" id="PF07719">
    <property type="entry name" value="TPR_2"/>
    <property type="match status" value="1"/>
</dbReference>
<dbReference type="GO" id="GO:0036064">
    <property type="term" value="C:ciliary basal body"/>
    <property type="evidence" value="ECO:0007669"/>
    <property type="project" value="TreeGrafter"/>
</dbReference>
<sequence length="420" mass="47662">MTSKAGPSCYSGDNSWERSYKHVRDNHKIHLEYTNREFETCLQHIEEVLDANEGLAEYPLYVKALIRRRQGKIQESLQLFQKATALNPSNVLNLKQVGRSLMLLGKYRSSMEVLTEAKRMNPDDWEVWHDEGICNAKARNYEKAVECFKKANAIHPHDTTYLALGGVFSAMNKHKKAVKVYLDGLKASPGNPELLMSCGLAYLRSDENYKAFEMLLKALSIDPKNPSTILATCSMIQEHADLDTALLKYRVAAVVNPSSSQLWNNVGMCFYGKQKYIASIACLKRALAIDPFDWIVNYNLGLVHLSTGQHASAFHFMSSSINLKPEYPSSYMYLAVILSKLEDIENAKAAYNKALSLKSNYLFELNYAITLYSFDMLEESLAHFRRFEELFRDQSRDAGADPDILEQRRVLANAHGIDLD</sequence>
<evidence type="ECO:0000256" key="2">
    <source>
        <dbReference type="ARBA" id="ARBA00022803"/>
    </source>
</evidence>
<name>A0A5B8MZ85_9CHLO</name>
<dbReference type="PROSITE" id="PS50005">
    <property type="entry name" value="TPR"/>
    <property type="match status" value="5"/>
</dbReference>
<keyword evidence="6" id="KW-1185">Reference proteome</keyword>
<accession>A0A5B8MZ85</accession>
<comment type="similarity">
    <text evidence="3">Belongs to the BBS4 family.</text>
</comment>
<keyword evidence="2 4" id="KW-0802">TPR repeat</keyword>
<feature type="repeat" description="TPR" evidence="4">
    <location>
        <begin position="192"/>
        <end position="225"/>
    </location>
</feature>
<dbReference type="AlphaFoldDB" id="A0A5B8MZ85"/>
<dbReference type="GO" id="GO:0061512">
    <property type="term" value="P:protein localization to cilium"/>
    <property type="evidence" value="ECO:0007669"/>
    <property type="project" value="TreeGrafter"/>
</dbReference>
<evidence type="ECO:0000256" key="3">
    <source>
        <dbReference type="ARBA" id="ARBA00023778"/>
    </source>
</evidence>
<dbReference type="InterPro" id="IPR011990">
    <property type="entry name" value="TPR-like_helical_dom_sf"/>
</dbReference>
<evidence type="ECO:0000256" key="1">
    <source>
        <dbReference type="ARBA" id="ARBA00022737"/>
    </source>
</evidence>
<dbReference type="PANTHER" id="PTHR44186">
    <property type="match status" value="1"/>
</dbReference>
<feature type="repeat" description="TPR" evidence="4">
    <location>
        <begin position="328"/>
        <end position="361"/>
    </location>
</feature>
<dbReference type="GO" id="GO:0060271">
    <property type="term" value="P:cilium assembly"/>
    <property type="evidence" value="ECO:0007669"/>
    <property type="project" value="TreeGrafter"/>
</dbReference>
<dbReference type="InterPro" id="IPR013105">
    <property type="entry name" value="TPR_2"/>
</dbReference>
<dbReference type="PANTHER" id="PTHR44186:SF1">
    <property type="entry name" value="BARDET-BIEDL SYNDROME 4 PROTEIN"/>
    <property type="match status" value="1"/>
</dbReference>
<dbReference type="Pfam" id="PF13432">
    <property type="entry name" value="TPR_16"/>
    <property type="match status" value="1"/>
</dbReference>
<evidence type="ECO:0000313" key="6">
    <source>
        <dbReference type="Proteomes" id="UP000316726"/>
    </source>
</evidence>
<dbReference type="SMART" id="SM00028">
    <property type="entry name" value="TPR"/>
    <property type="match status" value="8"/>
</dbReference>
<evidence type="ECO:0000256" key="4">
    <source>
        <dbReference type="PROSITE-ProRule" id="PRU00339"/>
    </source>
</evidence>
<dbReference type="OrthoDB" id="309339at2759"/>
<dbReference type="InterPro" id="IPR019734">
    <property type="entry name" value="TPR_rpt"/>
</dbReference>
<proteinExistence type="inferred from homology"/>
<dbReference type="Pfam" id="PF13181">
    <property type="entry name" value="TPR_8"/>
    <property type="match status" value="3"/>
</dbReference>
<dbReference type="SUPFAM" id="SSF48452">
    <property type="entry name" value="TPR-like"/>
    <property type="match status" value="1"/>
</dbReference>